<protein>
    <submittedName>
        <fullName evidence="2">MarR family transcriptional regulator</fullName>
    </submittedName>
</protein>
<dbReference type="RefSeq" id="WP_406645515.1">
    <property type="nucleotide sequence ID" value="NZ_CP123584.1"/>
</dbReference>
<feature type="domain" description="HTH marR-type" evidence="1">
    <location>
        <begin position="1"/>
        <end position="145"/>
    </location>
</feature>
<dbReference type="Pfam" id="PF01047">
    <property type="entry name" value="MarR"/>
    <property type="match status" value="1"/>
</dbReference>
<dbReference type="InterPro" id="IPR000835">
    <property type="entry name" value="HTH_MarR-typ"/>
</dbReference>
<gene>
    <name evidence="2" type="ORF">QEZ52_16275</name>
</gene>
<dbReference type="EMBL" id="CP123584">
    <property type="protein sequence ID" value="WZK88146.1"/>
    <property type="molecule type" value="Genomic_DNA"/>
</dbReference>
<sequence>MALDESDDELKTLTPEIRAMMGVFALYWKLDEGIESINVEPALADQECHMIIRLDEPRRMGVMARLMLTVPSAITAAADSLENLGYIERKRDPADRRAWLLQLTEAGWERRRQMEQTAGELFRATAGLSPEETRIFAELADKIHDNVMRNSFPEGLAKCE</sequence>
<accession>A0ABZ2XTX4</accession>
<dbReference type="PRINTS" id="PR00598">
    <property type="entry name" value="HTHMARR"/>
</dbReference>
<dbReference type="InterPro" id="IPR039422">
    <property type="entry name" value="MarR/SlyA-like"/>
</dbReference>
<dbReference type="SMART" id="SM00347">
    <property type="entry name" value="HTH_MARR"/>
    <property type="match status" value="1"/>
</dbReference>
<evidence type="ECO:0000313" key="2">
    <source>
        <dbReference type="EMBL" id="WZK88146.1"/>
    </source>
</evidence>
<dbReference type="PANTHER" id="PTHR33164">
    <property type="entry name" value="TRANSCRIPTIONAL REGULATOR, MARR FAMILY"/>
    <property type="match status" value="1"/>
</dbReference>
<keyword evidence="3" id="KW-1185">Reference proteome</keyword>
<dbReference type="InterPro" id="IPR036388">
    <property type="entry name" value="WH-like_DNA-bd_sf"/>
</dbReference>
<dbReference type="Proteomes" id="UP001623232">
    <property type="component" value="Chromosome"/>
</dbReference>
<reference evidence="2 3" key="1">
    <citation type="submission" date="2023-04" db="EMBL/GenBank/DDBJ databases">
        <title>Complete genome sequence of Alisedimentitalea scapharcae.</title>
        <authorList>
            <person name="Rong J.-C."/>
            <person name="Yi M.-L."/>
            <person name="Zhao Q."/>
        </authorList>
    </citation>
    <scope>NUCLEOTIDE SEQUENCE [LARGE SCALE GENOMIC DNA]</scope>
    <source>
        <strain evidence="2 3">KCTC 42119</strain>
    </source>
</reference>
<proteinExistence type="predicted"/>
<name>A0ABZ2XTX4_9RHOB</name>
<dbReference type="InterPro" id="IPR036390">
    <property type="entry name" value="WH_DNA-bd_sf"/>
</dbReference>
<dbReference type="Gene3D" id="1.10.10.10">
    <property type="entry name" value="Winged helix-like DNA-binding domain superfamily/Winged helix DNA-binding domain"/>
    <property type="match status" value="1"/>
</dbReference>
<dbReference type="PANTHER" id="PTHR33164:SF43">
    <property type="entry name" value="HTH-TYPE TRANSCRIPTIONAL REPRESSOR YETL"/>
    <property type="match status" value="1"/>
</dbReference>
<dbReference type="SUPFAM" id="SSF46785">
    <property type="entry name" value="Winged helix' DNA-binding domain"/>
    <property type="match status" value="1"/>
</dbReference>
<organism evidence="2 3">
    <name type="scientific">Aliisedimentitalea scapharcae</name>
    <dbReference type="NCBI Taxonomy" id="1524259"/>
    <lineage>
        <taxon>Bacteria</taxon>
        <taxon>Pseudomonadati</taxon>
        <taxon>Pseudomonadota</taxon>
        <taxon>Alphaproteobacteria</taxon>
        <taxon>Rhodobacterales</taxon>
        <taxon>Roseobacteraceae</taxon>
        <taxon>Aliisedimentitalea</taxon>
    </lineage>
</organism>
<dbReference type="PROSITE" id="PS50995">
    <property type="entry name" value="HTH_MARR_2"/>
    <property type="match status" value="1"/>
</dbReference>
<evidence type="ECO:0000259" key="1">
    <source>
        <dbReference type="PROSITE" id="PS50995"/>
    </source>
</evidence>
<evidence type="ECO:0000313" key="3">
    <source>
        <dbReference type="Proteomes" id="UP001623232"/>
    </source>
</evidence>